<feature type="transmembrane region" description="Helical" evidence="1">
    <location>
        <begin position="50"/>
        <end position="70"/>
    </location>
</feature>
<keyword evidence="3" id="KW-1185">Reference proteome</keyword>
<keyword evidence="1" id="KW-0812">Transmembrane</keyword>
<gene>
    <name evidence="2" type="ORF">OEZ85_004920</name>
</gene>
<reference evidence="2 3" key="1">
    <citation type="submission" date="2023-05" db="EMBL/GenBank/DDBJ databases">
        <title>A 100% complete, gapless, phased diploid assembly of the Scenedesmus obliquus UTEX 3031 genome.</title>
        <authorList>
            <person name="Biondi T.C."/>
            <person name="Hanschen E.R."/>
            <person name="Kwon T."/>
            <person name="Eng W."/>
            <person name="Kruse C.P.S."/>
            <person name="Koehler S.I."/>
            <person name="Kunde Y."/>
            <person name="Gleasner C.D."/>
            <person name="You Mak K.T."/>
            <person name="Polle J."/>
            <person name="Hovde B.T."/>
            <person name="Starkenburg S.R."/>
        </authorList>
    </citation>
    <scope>NUCLEOTIDE SEQUENCE [LARGE SCALE GENOMIC DNA]</scope>
    <source>
        <strain evidence="2 3">DOE0152z</strain>
    </source>
</reference>
<dbReference type="Proteomes" id="UP001244341">
    <property type="component" value="Chromosome 12b"/>
</dbReference>
<keyword evidence="1" id="KW-1133">Transmembrane helix</keyword>
<organism evidence="2 3">
    <name type="scientific">Tetradesmus obliquus</name>
    <name type="common">Green alga</name>
    <name type="synonym">Acutodesmus obliquus</name>
    <dbReference type="NCBI Taxonomy" id="3088"/>
    <lineage>
        <taxon>Eukaryota</taxon>
        <taxon>Viridiplantae</taxon>
        <taxon>Chlorophyta</taxon>
        <taxon>core chlorophytes</taxon>
        <taxon>Chlorophyceae</taxon>
        <taxon>CS clade</taxon>
        <taxon>Sphaeropleales</taxon>
        <taxon>Scenedesmaceae</taxon>
        <taxon>Tetradesmus</taxon>
    </lineage>
</organism>
<sequence length="188" mass="21189">MPDGYRYPGSLVVRVLVNKFYALQRKYRREAAKPGRLAPLQAWFFQWEGAVVGGLIAGGLVTLGVELYVVERLDDIERRGERCQWYEGSCGMVGGHLAAIQLQAAWQQQQLQQAEAQLQAAGVQLWQDMALLSRQKVRMLQQWVPEVVEELDYELTSQQYIQTLEAAAEAAMAADDEAAEQQAACWQD</sequence>
<evidence type="ECO:0000256" key="1">
    <source>
        <dbReference type="SAM" id="Phobius"/>
    </source>
</evidence>
<protein>
    <submittedName>
        <fullName evidence="2">Uncharacterized protein</fullName>
    </submittedName>
</protein>
<name>A0ABY8UHC2_TETOB</name>
<accession>A0ABY8UHC2</accession>
<proteinExistence type="predicted"/>
<keyword evidence="1" id="KW-0472">Membrane</keyword>
<dbReference type="EMBL" id="CP126219">
    <property type="protein sequence ID" value="WIA20525.1"/>
    <property type="molecule type" value="Genomic_DNA"/>
</dbReference>
<evidence type="ECO:0000313" key="3">
    <source>
        <dbReference type="Proteomes" id="UP001244341"/>
    </source>
</evidence>
<evidence type="ECO:0000313" key="2">
    <source>
        <dbReference type="EMBL" id="WIA20525.1"/>
    </source>
</evidence>